<dbReference type="Proteomes" id="UP000006793">
    <property type="component" value="Chromosome"/>
</dbReference>
<dbReference type="PIRSF" id="PIRSF004553">
    <property type="entry name" value="CHP00095"/>
    <property type="match status" value="1"/>
</dbReference>
<name>F8A8I8_THEID</name>
<dbReference type="InterPro" id="IPR029063">
    <property type="entry name" value="SAM-dependent_MTases_sf"/>
</dbReference>
<gene>
    <name evidence="3" type="ordered locus">Thein_1206</name>
</gene>
<dbReference type="RefSeq" id="WP_013907816.1">
    <property type="nucleotide sequence ID" value="NC_015681.1"/>
</dbReference>
<dbReference type="InterPro" id="IPR004398">
    <property type="entry name" value="RNA_MeTrfase_RsmD"/>
</dbReference>
<reference evidence="3 4" key="2">
    <citation type="journal article" date="2012" name="Stand. Genomic Sci.">
        <title>Complete genome sequence of the thermophilic sulfate-reducing ocean bacterium Thermodesulfatator indicus type strain (CIR29812(T)).</title>
        <authorList>
            <person name="Anderson I."/>
            <person name="Saunders E."/>
            <person name="Lapidus A."/>
            <person name="Nolan M."/>
            <person name="Lucas S."/>
            <person name="Tice H."/>
            <person name="Del Rio T.G."/>
            <person name="Cheng J.F."/>
            <person name="Han C."/>
            <person name="Tapia R."/>
            <person name="Goodwin L.A."/>
            <person name="Pitluck S."/>
            <person name="Liolios K."/>
            <person name="Mavromatis K."/>
            <person name="Pagani I."/>
            <person name="Ivanova N."/>
            <person name="Mikhailova N."/>
            <person name="Pati A."/>
            <person name="Chen A."/>
            <person name="Palaniappan K."/>
            <person name="Land M."/>
            <person name="Hauser L."/>
            <person name="Jeffries C.D."/>
            <person name="Chang Y.J."/>
            <person name="Brambilla E.M."/>
            <person name="Rohde M."/>
            <person name="Spring S."/>
            <person name="Goker M."/>
            <person name="Detter J.C."/>
            <person name="Woyke T."/>
            <person name="Bristow J."/>
            <person name="Eisen J.A."/>
            <person name="Markowitz V."/>
            <person name="Hugenholtz P."/>
            <person name="Kyrpides N.C."/>
            <person name="Klenk H.P."/>
        </authorList>
    </citation>
    <scope>NUCLEOTIDE SEQUENCE [LARGE SCALE GENOMIC DNA]</scope>
    <source>
        <strain evidence="4">DSM 15286 / JCM 11887 / CIR29812</strain>
    </source>
</reference>
<organism evidence="3 4">
    <name type="scientific">Thermodesulfatator indicus (strain DSM 15286 / JCM 11887 / CIR29812)</name>
    <dbReference type="NCBI Taxonomy" id="667014"/>
    <lineage>
        <taxon>Bacteria</taxon>
        <taxon>Pseudomonadati</taxon>
        <taxon>Thermodesulfobacteriota</taxon>
        <taxon>Thermodesulfobacteria</taxon>
        <taxon>Thermodesulfobacteriales</taxon>
        <taxon>Thermodesulfatatoraceae</taxon>
        <taxon>Thermodesulfatator</taxon>
    </lineage>
</organism>
<dbReference type="GO" id="GO:0008168">
    <property type="term" value="F:methyltransferase activity"/>
    <property type="evidence" value="ECO:0007669"/>
    <property type="project" value="UniProtKB-KW"/>
</dbReference>
<keyword evidence="4" id="KW-1185">Reference proteome</keyword>
<dbReference type="CDD" id="cd02440">
    <property type="entry name" value="AdoMet_MTases"/>
    <property type="match status" value="1"/>
</dbReference>
<evidence type="ECO:0000313" key="3">
    <source>
        <dbReference type="EMBL" id="AEH45074.1"/>
    </source>
</evidence>
<dbReference type="PANTHER" id="PTHR43542:SF1">
    <property type="entry name" value="METHYLTRANSFERASE"/>
    <property type="match status" value="1"/>
</dbReference>
<dbReference type="NCBIfam" id="TIGR00095">
    <property type="entry name" value="16S rRNA (guanine(966)-N(2))-methyltransferase RsmD"/>
    <property type="match status" value="1"/>
</dbReference>
<reference evidence="4" key="1">
    <citation type="submission" date="2011-04" db="EMBL/GenBank/DDBJ databases">
        <title>The complete genome of Thermodesulfatator indicus DSM 15286.</title>
        <authorList>
            <person name="Lucas S."/>
            <person name="Copeland A."/>
            <person name="Lapidus A."/>
            <person name="Bruce D."/>
            <person name="Goodwin L."/>
            <person name="Pitluck S."/>
            <person name="Peters L."/>
            <person name="Kyrpides N."/>
            <person name="Mavromatis K."/>
            <person name="Pagani I."/>
            <person name="Ivanova N."/>
            <person name="Saunders L."/>
            <person name="Detter J.C."/>
            <person name="Tapia R."/>
            <person name="Han C."/>
            <person name="Land M."/>
            <person name="Hauser L."/>
            <person name="Markowitz V."/>
            <person name="Cheng J.-F."/>
            <person name="Hugenholtz P."/>
            <person name="Woyke T."/>
            <person name="Wu D."/>
            <person name="Spring S."/>
            <person name="Schroeder M."/>
            <person name="Brambilla E."/>
            <person name="Klenk H.-P."/>
            <person name="Eisen J.A."/>
        </authorList>
    </citation>
    <scope>NUCLEOTIDE SEQUENCE [LARGE SCALE GENOMIC DNA]</scope>
    <source>
        <strain evidence="4">DSM 15286 / JCM 11887 / CIR29812</strain>
    </source>
</reference>
<evidence type="ECO:0000256" key="2">
    <source>
        <dbReference type="ARBA" id="ARBA00022679"/>
    </source>
</evidence>
<evidence type="ECO:0000256" key="1">
    <source>
        <dbReference type="ARBA" id="ARBA00022603"/>
    </source>
</evidence>
<dbReference type="Pfam" id="PF03602">
    <property type="entry name" value="Cons_hypoth95"/>
    <property type="match status" value="1"/>
</dbReference>
<keyword evidence="1 3" id="KW-0489">Methyltransferase</keyword>
<dbReference type="STRING" id="667014.Thein_1206"/>
<dbReference type="PANTHER" id="PTHR43542">
    <property type="entry name" value="METHYLTRANSFERASE"/>
    <property type="match status" value="1"/>
</dbReference>
<protein>
    <submittedName>
        <fullName evidence="3">Methyltransferase</fullName>
    </submittedName>
</protein>
<dbReference type="OrthoDB" id="9803017at2"/>
<dbReference type="PaxDb" id="667014-Thein_1206"/>
<dbReference type="eggNOG" id="COG0742">
    <property type="taxonomic scope" value="Bacteria"/>
</dbReference>
<proteinExistence type="predicted"/>
<dbReference type="InParanoid" id="F8A8I8"/>
<dbReference type="HOGENOM" id="CLU_075826_0_2_0"/>
<sequence>MRITAGKYKGRVLKSPKSRTIRPMMDKVRKALFDSLGLKVEGAKVLDLFCGTGALGLEALSRGAEKVVFVDQSGEALSLVKENLASLGEKNAEIKRLTLPNGLKKLKPNTFDLIFITPPYGTGLALKTLKEIESFLSEDGVVVVEENTEEDFPNEMGNLLKFREKTYGQTRLHFYRRR</sequence>
<keyword evidence="2" id="KW-0808">Transferase</keyword>
<dbReference type="AlphaFoldDB" id="F8A8I8"/>
<dbReference type="KEGG" id="tid:Thein_1206"/>
<dbReference type="SUPFAM" id="SSF53335">
    <property type="entry name" value="S-adenosyl-L-methionine-dependent methyltransferases"/>
    <property type="match status" value="1"/>
</dbReference>
<dbReference type="EMBL" id="CP002683">
    <property type="protein sequence ID" value="AEH45074.1"/>
    <property type="molecule type" value="Genomic_DNA"/>
</dbReference>
<evidence type="ECO:0000313" key="4">
    <source>
        <dbReference type="Proteomes" id="UP000006793"/>
    </source>
</evidence>
<accession>F8A8I8</accession>
<dbReference type="GO" id="GO:0031167">
    <property type="term" value="P:rRNA methylation"/>
    <property type="evidence" value="ECO:0007669"/>
    <property type="project" value="InterPro"/>
</dbReference>
<dbReference type="FunCoup" id="F8A8I8">
    <property type="interactions" value="309"/>
</dbReference>
<dbReference type="Gene3D" id="3.40.50.150">
    <property type="entry name" value="Vaccinia Virus protein VP39"/>
    <property type="match status" value="1"/>
</dbReference>